<feature type="chain" id="PRO_5045879483" evidence="4">
    <location>
        <begin position="28"/>
        <end position="301"/>
    </location>
</feature>
<dbReference type="Proteomes" id="UP001430149">
    <property type="component" value="Unassembled WGS sequence"/>
</dbReference>
<evidence type="ECO:0000313" key="6">
    <source>
        <dbReference type="Proteomes" id="UP001430149"/>
    </source>
</evidence>
<dbReference type="PRINTS" id="PR01805">
    <property type="entry name" value="VACJLIPOPROT"/>
</dbReference>
<organism evidence="5 6">
    <name type="scientific">Dyella flava</name>
    <dbReference type="NCBI Taxonomy" id="1920170"/>
    <lineage>
        <taxon>Bacteria</taxon>
        <taxon>Pseudomonadati</taxon>
        <taxon>Pseudomonadota</taxon>
        <taxon>Gammaproteobacteria</taxon>
        <taxon>Lysobacterales</taxon>
        <taxon>Rhodanobacteraceae</taxon>
        <taxon>Dyella</taxon>
    </lineage>
</organism>
<name>A0ABS2K6U4_9GAMM</name>
<dbReference type="RefSeq" id="WP_204683478.1">
    <property type="nucleotide sequence ID" value="NZ_BSNR01000007.1"/>
</dbReference>
<dbReference type="InterPro" id="IPR007428">
    <property type="entry name" value="MlaA"/>
</dbReference>
<evidence type="ECO:0000313" key="5">
    <source>
        <dbReference type="EMBL" id="MBM7126932.1"/>
    </source>
</evidence>
<keyword evidence="2 4" id="KW-0732">Signal</keyword>
<dbReference type="PANTHER" id="PTHR30035:SF3">
    <property type="entry name" value="INTERMEMBRANE PHOSPHOLIPID TRANSPORT SYSTEM LIPOPROTEIN MLAA"/>
    <property type="match status" value="1"/>
</dbReference>
<comment type="similarity">
    <text evidence="1">Belongs to the MlaA family.</text>
</comment>
<comment type="caution">
    <text evidence="5">The sequence shown here is derived from an EMBL/GenBank/DDBJ whole genome shotgun (WGS) entry which is preliminary data.</text>
</comment>
<feature type="signal peptide" evidence="4">
    <location>
        <begin position="1"/>
        <end position="27"/>
    </location>
</feature>
<dbReference type="Pfam" id="PF04333">
    <property type="entry name" value="MlaA"/>
    <property type="match status" value="1"/>
</dbReference>
<accession>A0ABS2K6U4</accession>
<feature type="compositionally biased region" description="Low complexity" evidence="3">
    <location>
        <begin position="274"/>
        <end position="283"/>
    </location>
</feature>
<feature type="compositionally biased region" description="Pro residues" evidence="3">
    <location>
        <begin position="284"/>
        <end position="301"/>
    </location>
</feature>
<evidence type="ECO:0000256" key="4">
    <source>
        <dbReference type="SAM" id="SignalP"/>
    </source>
</evidence>
<feature type="region of interest" description="Disordered" evidence="3">
    <location>
        <begin position="247"/>
        <end position="301"/>
    </location>
</feature>
<evidence type="ECO:0000256" key="1">
    <source>
        <dbReference type="ARBA" id="ARBA00010634"/>
    </source>
</evidence>
<gene>
    <name evidence="5" type="ORF">ISP19_16270</name>
</gene>
<sequence length="301" mass="33820">MPSLPRRLLSRTLPIAAVTLLVGCAIAPPRTDDPLEKFNRKSYAFNMALDTHVLRPVAVGYTKVTPKPVQTGISNFFTNIKLPISIANNLLQARPSDAITDTGRFLINLTVGLAGFFDPATKMKIPLKETDFGITLARWGVPEGDYLMVPLLGPSTVRDVWQYPVDGYLFDPLSYFERNHHFHWGQYYIPEVVYFIQMRAQLLDADSFLKTAYDPYAFVRDAWRQTRLNKLYDGNPPADVMLKLQQGQGSNNQNNNFDPAELLKEQQEWEQKQKQQNNSGTPPSGNPPSGNPPPSNPSGNQ</sequence>
<evidence type="ECO:0000256" key="2">
    <source>
        <dbReference type="ARBA" id="ARBA00022729"/>
    </source>
</evidence>
<reference evidence="5" key="1">
    <citation type="submission" date="2020-10" db="EMBL/GenBank/DDBJ databases">
        <title>Phylogeny of dyella-like bacteria.</title>
        <authorList>
            <person name="Fu J."/>
        </authorList>
    </citation>
    <scope>NUCLEOTIDE SEQUENCE</scope>
    <source>
        <strain evidence="5">DHOC52</strain>
    </source>
</reference>
<keyword evidence="6" id="KW-1185">Reference proteome</keyword>
<feature type="compositionally biased region" description="Basic and acidic residues" evidence="3">
    <location>
        <begin position="261"/>
        <end position="273"/>
    </location>
</feature>
<dbReference type="EMBL" id="JADIKE010000038">
    <property type="protein sequence ID" value="MBM7126932.1"/>
    <property type="molecule type" value="Genomic_DNA"/>
</dbReference>
<dbReference type="PROSITE" id="PS51257">
    <property type="entry name" value="PROKAR_LIPOPROTEIN"/>
    <property type="match status" value="1"/>
</dbReference>
<evidence type="ECO:0000256" key="3">
    <source>
        <dbReference type="SAM" id="MobiDB-lite"/>
    </source>
</evidence>
<feature type="compositionally biased region" description="Low complexity" evidence="3">
    <location>
        <begin position="247"/>
        <end position="256"/>
    </location>
</feature>
<keyword evidence="5" id="KW-0449">Lipoprotein</keyword>
<protein>
    <submittedName>
        <fullName evidence="5">VacJ family lipoprotein</fullName>
    </submittedName>
</protein>
<proteinExistence type="inferred from homology"/>
<dbReference type="PANTHER" id="PTHR30035">
    <property type="entry name" value="LIPOPROTEIN VACJ-RELATED"/>
    <property type="match status" value="1"/>
</dbReference>